<dbReference type="Proteomes" id="UP000694005">
    <property type="component" value="Chromosome A01"/>
</dbReference>
<reference evidence="2 3" key="1">
    <citation type="submission" date="2021-07" db="EMBL/GenBank/DDBJ databases">
        <authorList>
            <consortium name="Genoscope - CEA"/>
            <person name="William W."/>
        </authorList>
    </citation>
    <scope>NUCLEOTIDE SEQUENCE [LARGE SCALE GENOMIC DNA]</scope>
</reference>
<dbReference type="AlphaFoldDB" id="A0A8D9H0C1"/>
<protein>
    <submittedName>
        <fullName evidence="2">Uncharacterized protein</fullName>
    </submittedName>
</protein>
<gene>
    <name evidence="2" type="ORF">BRAPAZ1V2_A01P34450.2</name>
</gene>
<dbReference type="Gramene" id="A01p34450.2_BraZ1">
    <property type="protein sequence ID" value="A01p34450.2_BraZ1.CDS.1"/>
    <property type="gene ID" value="A01g34450.2_BraZ1"/>
</dbReference>
<name>A0A8D9H0C1_BRACM</name>
<proteinExistence type="predicted"/>
<feature type="non-terminal residue" evidence="2">
    <location>
        <position position="1"/>
    </location>
</feature>
<sequence length="39" mass="4714">KQWQSLKVKLIDPFTMYFLRILIIGVCWQRICFVISGRI</sequence>
<keyword evidence="1" id="KW-0472">Membrane</keyword>
<dbReference type="EMBL" id="LS974617">
    <property type="protein sequence ID" value="CAG7889369.1"/>
    <property type="molecule type" value="Genomic_DNA"/>
</dbReference>
<keyword evidence="1" id="KW-0812">Transmembrane</keyword>
<feature type="transmembrane region" description="Helical" evidence="1">
    <location>
        <begin position="17"/>
        <end position="36"/>
    </location>
</feature>
<accession>A0A8D9H0C1</accession>
<evidence type="ECO:0000256" key="1">
    <source>
        <dbReference type="SAM" id="Phobius"/>
    </source>
</evidence>
<evidence type="ECO:0000313" key="2">
    <source>
        <dbReference type="EMBL" id="CAG7889369.1"/>
    </source>
</evidence>
<organism evidence="2 3">
    <name type="scientific">Brassica campestris</name>
    <name type="common">Field mustard</name>
    <dbReference type="NCBI Taxonomy" id="3711"/>
    <lineage>
        <taxon>Eukaryota</taxon>
        <taxon>Viridiplantae</taxon>
        <taxon>Streptophyta</taxon>
        <taxon>Embryophyta</taxon>
        <taxon>Tracheophyta</taxon>
        <taxon>Spermatophyta</taxon>
        <taxon>Magnoliopsida</taxon>
        <taxon>eudicotyledons</taxon>
        <taxon>Gunneridae</taxon>
        <taxon>Pentapetalae</taxon>
        <taxon>rosids</taxon>
        <taxon>malvids</taxon>
        <taxon>Brassicales</taxon>
        <taxon>Brassicaceae</taxon>
        <taxon>Brassiceae</taxon>
        <taxon>Brassica</taxon>
    </lineage>
</organism>
<keyword evidence="1" id="KW-1133">Transmembrane helix</keyword>
<evidence type="ECO:0000313" key="3">
    <source>
        <dbReference type="Proteomes" id="UP000694005"/>
    </source>
</evidence>